<evidence type="ECO:0000256" key="2">
    <source>
        <dbReference type="SAM" id="Phobius"/>
    </source>
</evidence>
<name>A0A9P5Y9K4_9AGAR</name>
<evidence type="ECO:0000313" key="5">
    <source>
        <dbReference type="Proteomes" id="UP000807353"/>
    </source>
</evidence>
<sequence length="189" mass="21338">MTLVLHLLLIYLATTILNTLELEKEEAKGGKSDGKKDKGKGKAKDKDKKSQKKDRVLNSYNWIIMLCTYMFLAALLPQVKAAQSLDAFPDISFREFSQFINNTFSSGISLATVLAVLFTLTSNPNVLNLHARQQNPQMEERAQTVTAWMNALSRALQEKIGPENVQNLFQTQEGPENVQNLFQTQEFNK</sequence>
<feature type="chain" id="PRO_5040269015" evidence="3">
    <location>
        <begin position="16"/>
        <end position="189"/>
    </location>
</feature>
<evidence type="ECO:0000256" key="1">
    <source>
        <dbReference type="SAM" id="MobiDB-lite"/>
    </source>
</evidence>
<evidence type="ECO:0000313" key="4">
    <source>
        <dbReference type="EMBL" id="KAF9464336.1"/>
    </source>
</evidence>
<keyword evidence="2" id="KW-0472">Membrane</keyword>
<evidence type="ECO:0000256" key="3">
    <source>
        <dbReference type="SAM" id="SignalP"/>
    </source>
</evidence>
<protein>
    <submittedName>
        <fullName evidence="4">Uncharacterized protein</fullName>
    </submittedName>
</protein>
<dbReference type="EMBL" id="MU150255">
    <property type="protein sequence ID" value="KAF9464336.1"/>
    <property type="molecule type" value="Genomic_DNA"/>
</dbReference>
<keyword evidence="2" id="KW-1133">Transmembrane helix</keyword>
<dbReference type="AlphaFoldDB" id="A0A9P5Y9K4"/>
<feature type="signal peptide" evidence="3">
    <location>
        <begin position="1"/>
        <end position="15"/>
    </location>
</feature>
<keyword evidence="3" id="KW-0732">Signal</keyword>
<organism evidence="4 5">
    <name type="scientific">Collybia nuda</name>
    <dbReference type="NCBI Taxonomy" id="64659"/>
    <lineage>
        <taxon>Eukaryota</taxon>
        <taxon>Fungi</taxon>
        <taxon>Dikarya</taxon>
        <taxon>Basidiomycota</taxon>
        <taxon>Agaricomycotina</taxon>
        <taxon>Agaricomycetes</taxon>
        <taxon>Agaricomycetidae</taxon>
        <taxon>Agaricales</taxon>
        <taxon>Tricholomatineae</taxon>
        <taxon>Clitocybaceae</taxon>
        <taxon>Collybia</taxon>
    </lineage>
</organism>
<feature type="transmembrane region" description="Helical" evidence="2">
    <location>
        <begin position="60"/>
        <end position="79"/>
    </location>
</feature>
<reference evidence="4" key="1">
    <citation type="submission" date="2020-11" db="EMBL/GenBank/DDBJ databases">
        <authorList>
            <consortium name="DOE Joint Genome Institute"/>
            <person name="Ahrendt S."/>
            <person name="Riley R."/>
            <person name="Andreopoulos W."/>
            <person name="Labutti K."/>
            <person name="Pangilinan J."/>
            <person name="Ruiz-Duenas F.J."/>
            <person name="Barrasa J.M."/>
            <person name="Sanchez-Garcia M."/>
            <person name="Camarero S."/>
            <person name="Miyauchi S."/>
            <person name="Serrano A."/>
            <person name="Linde D."/>
            <person name="Babiker R."/>
            <person name="Drula E."/>
            <person name="Ayuso-Fernandez I."/>
            <person name="Pacheco R."/>
            <person name="Padilla G."/>
            <person name="Ferreira P."/>
            <person name="Barriuso J."/>
            <person name="Kellner H."/>
            <person name="Castanera R."/>
            <person name="Alfaro M."/>
            <person name="Ramirez L."/>
            <person name="Pisabarro A.G."/>
            <person name="Kuo A."/>
            <person name="Tritt A."/>
            <person name="Lipzen A."/>
            <person name="He G."/>
            <person name="Yan M."/>
            <person name="Ng V."/>
            <person name="Cullen D."/>
            <person name="Martin F."/>
            <person name="Rosso M.-N."/>
            <person name="Henrissat B."/>
            <person name="Hibbett D."/>
            <person name="Martinez A.T."/>
            <person name="Grigoriev I.V."/>
        </authorList>
    </citation>
    <scope>NUCLEOTIDE SEQUENCE</scope>
    <source>
        <strain evidence="4">CBS 247.69</strain>
    </source>
</reference>
<keyword evidence="2" id="KW-0812">Transmembrane</keyword>
<proteinExistence type="predicted"/>
<keyword evidence="5" id="KW-1185">Reference proteome</keyword>
<accession>A0A9P5Y9K4</accession>
<dbReference type="Proteomes" id="UP000807353">
    <property type="component" value="Unassembled WGS sequence"/>
</dbReference>
<comment type="caution">
    <text evidence="4">The sequence shown here is derived from an EMBL/GenBank/DDBJ whole genome shotgun (WGS) entry which is preliminary data.</text>
</comment>
<feature type="region of interest" description="Disordered" evidence="1">
    <location>
        <begin position="27"/>
        <end position="50"/>
    </location>
</feature>
<gene>
    <name evidence="4" type="ORF">BDZ94DRAFT_1297323</name>
</gene>
<feature type="transmembrane region" description="Helical" evidence="2">
    <location>
        <begin position="99"/>
        <end position="120"/>
    </location>
</feature>
<dbReference type="OrthoDB" id="3061825at2759"/>